<evidence type="ECO:0000313" key="6">
    <source>
        <dbReference type="Proteomes" id="UP000524237"/>
    </source>
</evidence>
<dbReference type="GO" id="GO:0005829">
    <property type="term" value="C:cytosol"/>
    <property type="evidence" value="ECO:0007669"/>
    <property type="project" value="TreeGrafter"/>
</dbReference>
<organism evidence="5 6">
    <name type="scientific">Alpinimonas psychrophila</name>
    <dbReference type="NCBI Taxonomy" id="748908"/>
    <lineage>
        <taxon>Bacteria</taxon>
        <taxon>Bacillati</taxon>
        <taxon>Actinomycetota</taxon>
        <taxon>Actinomycetes</taxon>
        <taxon>Micrococcales</taxon>
        <taxon>Microbacteriaceae</taxon>
        <taxon>Alpinimonas</taxon>
    </lineage>
</organism>
<dbReference type="PRINTS" id="PR00033">
    <property type="entry name" value="HTHASNC"/>
</dbReference>
<dbReference type="Proteomes" id="UP000524237">
    <property type="component" value="Unassembled WGS sequence"/>
</dbReference>
<comment type="caution">
    <text evidence="5">The sequence shown here is derived from an EMBL/GenBank/DDBJ whole genome shotgun (WGS) entry which is preliminary data.</text>
</comment>
<dbReference type="SUPFAM" id="SSF46785">
    <property type="entry name" value="Winged helix' DNA-binding domain"/>
    <property type="match status" value="2"/>
</dbReference>
<keyword evidence="6" id="KW-1185">Reference proteome</keyword>
<protein>
    <submittedName>
        <fullName evidence="5">DNA-binding Lrp family transcriptional regulator</fullName>
    </submittedName>
</protein>
<dbReference type="PROSITE" id="PS00519">
    <property type="entry name" value="HTH_ASNC_1"/>
    <property type="match status" value="1"/>
</dbReference>
<evidence type="ECO:0000256" key="3">
    <source>
        <dbReference type="ARBA" id="ARBA00023163"/>
    </source>
</evidence>
<proteinExistence type="predicted"/>
<dbReference type="InterPro" id="IPR036388">
    <property type="entry name" value="WH-like_DNA-bd_sf"/>
</dbReference>
<dbReference type="AlphaFoldDB" id="A0A7W3JUK7"/>
<dbReference type="RefSeq" id="WP_182484983.1">
    <property type="nucleotide sequence ID" value="NZ_JACGWU010000005.1"/>
</dbReference>
<dbReference type="Gene3D" id="3.30.70.920">
    <property type="match status" value="1"/>
</dbReference>
<dbReference type="PANTHER" id="PTHR30154">
    <property type="entry name" value="LEUCINE-RESPONSIVE REGULATORY PROTEIN"/>
    <property type="match status" value="1"/>
</dbReference>
<dbReference type="SMART" id="SM00344">
    <property type="entry name" value="HTH_ASNC"/>
    <property type="match status" value="2"/>
</dbReference>
<dbReference type="Pfam" id="PF13404">
    <property type="entry name" value="HTH_AsnC-type"/>
    <property type="match status" value="2"/>
</dbReference>
<dbReference type="EMBL" id="JACGWU010000005">
    <property type="protein sequence ID" value="MBA8829556.1"/>
    <property type="molecule type" value="Genomic_DNA"/>
</dbReference>
<reference evidence="5 6" key="1">
    <citation type="submission" date="2020-07" db="EMBL/GenBank/DDBJ databases">
        <title>Sequencing the genomes of 1000 actinobacteria strains.</title>
        <authorList>
            <person name="Klenk H.-P."/>
        </authorList>
    </citation>
    <scope>NUCLEOTIDE SEQUENCE [LARGE SCALE GENOMIC DNA]</scope>
    <source>
        <strain evidence="5 6">DSM 23737</strain>
    </source>
</reference>
<feature type="domain" description="HTH asnC-type" evidence="4">
    <location>
        <begin position="152"/>
        <end position="196"/>
    </location>
</feature>
<dbReference type="Gene3D" id="1.10.10.10">
    <property type="entry name" value="Winged helix-like DNA-binding domain superfamily/Winged helix DNA-binding domain"/>
    <property type="match status" value="2"/>
</dbReference>
<dbReference type="InterPro" id="IPR019885">
    <property type="entry name" value="Tscrpt_reg_HTH_AsnC-type_CS"/>
</dbReference>
<evidence type="ECO:0000259" key="4">
    <source>
        <dbReference type="PROSITE" id="PS50956"/>
    </source>
</evidence>
<dbReference type="InterPro" id="IPR000485">
    <property type="entry name" value="AsnC-type_HTH_dom"/>
</dbReference>
<sequence length="303" mass="34025">MDTITEASVALLRRDGRASFSDIARQLNTNRTNVAKRIGALIENGDIRIVAAVHPRLLGLNVLAHVTIRSEGDVGAMSEMVCEMNSSIFVSEVAGHNQLVAELHMANMNDLYNDVHYIRSIAGVLEVQVIIYERMLKSFFLGEEPQMLELALDSIDLHLIELLQLDGRLGYSEMGEQVGLSISGCRTRINRLIETGAMQIGLLRQRTEITNELVFGFGFIATSDQSELIELLEGQRGLEFIARTVGRFNLVGTITFNDLLGFNDFVTEVRKLDGVRIAEQWLHARIRKERYQNSLHLIRETIS</sequence>
<dbReference type="PROSITE" id="PS50956">
    <property type="entry name" value="HTH_ASNC_2"/>
    <property type="match status" value="2"/>
</dbReference>
<dbReference type="GO" id="GO:0043565">
    <property type="term" value="F:sequence-specific DNA binding"/>
    <property type="evidence" value="ECO:0007669"/>
    <property type="project" value="InterPro"/>
</dbReference>
<dbReference type="InterPro" id="IPR036390">
    <property type="entry name" value="WH_DNA-bd_sf"/>
</dbReference>
<accession>A0A7W3JUK7</accession>
<dbReference type="PANTHER" id="PTHR30154:SF34">
    <property type="entry name" value="TRANSCRIPTIONAL REGULATOR AZLB"/>
    <property type="match status" value="1"/>
</dbReference>
<keyword evidence="2 5" id="KW-0238">DNA-binding</keyword>
<evidence type="ECO:0000313" key="5">
    <source>
        <dbReference type="EMBL" id="MBA8829556.1"/>
    </source>
</evidence>
<dbReference type="GO" id="GO:0043200">
    <property type="term" value="P:response to amino acid"/>
    <property type="evidence" value="ECO:0007669"/>
    <property type="project" value="TreeGrafter"/>
</dbReference>
<evidence type="ECO:0000256" key="2">
    <source>
        <dbReference type="ARBA" id="ARBA00023125"/>
    </source>
</evidence>
<feature type="domain" description="HTH asnC-type" evidence="4">
    <location>
        <begin position="1"/>
        <end position="61"/>
    </location>
</feature>
<gene>
    <name evidence="5" type="ORF">FB555_001665</name>
</gene>
<name>A0A7W3JUK7_9MICO</name>
<keyword evidence="3" id="KW-0804">Transcription</keyword>
<keyword evidence="1" id="KW-0805">Transcription regulation</keyword>
<evidence type="ECO:0000256" key="1">
    <source>
        <dbReference type="ARBA" id="ARBA00023015"/>
    </source>
</evidence>
<dbReference type="InterPro" id="IPR019888">
    <property type="entry name" value="Tscrpt_reg_AsnC-like"/>
</dbReference>